<dbReference type="AlphaFoldDB" id="A0A511W4M1"/>
<protein>
    <submittedName>
        <fullName evidence="1">Phosphoglycerate mutase</fullName>
    </submittedName>
</protein>
<dbReference type="Pfam" id="PF00300">
    <property type="entry name" value="His_Phos_1"/>
    <property type="match status" value="1"/>
</dbReference>
<gene>
    <name evidence="1" type="primary">gpmA</name>
    <name evidence="1" type="ORF">AHA02nite_18300</name>
</gene>
<dbReference type="Proteomes" id="UP000321440">
    <property type="component" value="Unassembled WGS sequence"/>
</dbReference>
<evidence type="ECO:0000313" key="1">
    <source>
        <dbReference type="EMBL" id="GEN46054.1"/>
    </source>
</evidence>
<dbReference type="InterPro" id="IPR050275">
    <property type="entry name" value="PGM_Phosphatase"/>
</dbReference>
<dbReference type="Gene3D" id="3.40.50.1240">
    <property type="entry name" value="Phosphoglycerate mutase-like"/>
    <property type="match status" value="1"/>
</dbReference>
<organism evidence="1 2">
    <name type="scientific">Alkalibacillus haloalkaliphilus</name>
    <dbReference type="NCBI Taxonomy" id="94136"/>
    <lineage>
        <taxon>Bacteria</taxon>
        <taxon>Bacillati</taxon>
        <taxon>Bacillota</taxon>
        <taxon>Bacilli</taxon>
        <taxon>Bacillales</taxon>
        <taxon>Bacillaceae</taxon>
        <taxon>Alkalibacillus</taxon>
    </lineage>
</organism>
<accession>A0A511W4M1</accession>
<dbReference type="GO" id="GO:0016791">
    <property type="term" value="F:phosphatase activity"/>
    <property type="evidence" value="ECO:0007669"/>
    <property type="project" value="TreeGrafter"/>
</dbReference>
<keyword evidence="2" id="KW-1185">Reference proteome</keyword>
<reference evidence="1 2" key="1">
    <citation type="submission" date="2019-07" db="EMBL/GenBank/DDBJ databases">
        <title>Whole genome shotgun sequence of Alkalibacillus haloalkaliphilus NBRC 103110.</title>
        <authorList>
            <person name="Hosoyama A."/>
            <person name="Uohara A."/>
            <person name="Ohji S."/>
            <person name="Ichikawa N."/>
        </authorList>
    </citation>
    <scope>NUCLEOTIDE SEQUENCE [LARGE SCALE GENOMIC DNA]</scope>
    <source>
        <strain evidence="1 2">NBRC 103110</strain>
    </source>
</reference>
<dbReference type="SMART" id="SM00855">
    <property type="entry name" value="PGAM"/>
    <property type="match status" value="1"/>
</dbReference>
<dbReference type="OrthoDB" id="512570at2"/>
<sequence length="180" mass="20925">MVDQKVYIVRHCEAEGQEPSSQLTEQGEIQAYRLRDFFSEQRVDQIITSPFERAIQSIMPTAQEHQLDLYIADDLQERKLSSENLSDWMERLEQTYQDFDLKFSGGESSREAADRAVKVLTDIKLSQNKATIVVSHGGLISLILNHFDPSFGFEGWKQLTNPDIYEINLTRREVKRIWDQ</sequence>
<dbReference type="GO" id="GO:0005737">
    <property type="term" value="C:cytoplasm"/>
    <property type="evidence" value="ECO:0007669"/>
    <property type="project" value="TreeGrafter"/>
</dbReference>
<dbReference type="InterPro" id="IPR013078">
    <property type="entry name" value="His_Pase_superF_clade-1"/>
</dbReference>
<dbReference type="SUPFAM" id="SSF53254">
    <property type="entry name" value="Phosphoglycerate mutase-like"/>
    <property type="match status" value="1"/>
</dbReference>
<dbReference type="InterPro" id="IPR029033">
    <property type="entry name" value="His_PPase_superfam"/>
</dbReference>
<name>A0A511W4M1_9BACI</name>
<comment type="caution">
    <text evidence="1">The sequence shown here is derived from an EMBL/GenBank/DDBJ whole genome shotgun (WGS) entry which is preliminary data.</text>
</comment>
<dbReference type="PANTHER" id="PTHR48100">
    <property type="entry name" value="BROAD-SPECIFICITY PHOSPHATASE YOR283W-RELATED"/>
    <property type="match status" value="1"/>
</dbReference>
<dbReference type="RefSeq" id="WP_146816513.1">
    <property type="nucleotide sequence ID" value="NZ_BJYA01000012.1"/>
</dbReference>
<dbReference type="PANTHER" id="PTHR48100:SF1">
    <property type="entry name" value="HISTIDINE PHOSPHATASE FAMILY PROTEIN-RELATED"/>
    <property type="match status" value="1"/>
</dbReference>
<proteinExistence type="predicted"/>
<evidence type="ECO:0000313" key="2">
    <source>
        <dbReference type="Proteomes" id="UP000321440"/>
    </source>
</evidence>
<dbReference type="EMBL" id="BJYA01000012">
    <property type="protein sequence ID" value="GEN46054.1"/>
    <property type="molecule type" value="Genomic_DNA"/>
</dbReference>
<dbReference type="CDD" id="cd07067">
    <property type="entry name" value="HP_PGM_like"/>
    <property type="match status" value="1"/>
</dbReference>